<dbReference type="InterPro" id="IPR051229">
    <property type="entry name" value="ALYREF_mRNA_export"/>
</dbReference>
<accession>A0A9Q3GBE0</accession>
<gene>
    <name evidence="5" type="ORF">O181_000211</name>
</gene>
<dbReference type="PANTHER" id="PTHR19965:SF35">
    <property type="entry name" value="RNA ANNEALING PROTEIN YRA1"/>
    <property type="match status" value="1"/>
</dbReference>
<dbReference type="Pfam" id="PF00076">
    <property type="entry name" value="RRM_1"/>
    <property type="match status" value="1"/>
</dbReference>
<evidence type="ECO:0000256" key="2">
    <source>
        <dbReference type="PROSITE-ProRule" id="PRU00176"/>
    </source>
</evidence>
<evidence type="ECO:0000313" key="5">
    <source>
        <dbReference type="EMBL" id="MBW0460496.1"/>
    </source>
</evidence>
<keyword evidence="1 2" id="KW-0694">RNA-binding</keyword>
<proteinExistence type="predicted"/>
<dbReference type="EMBL" id="AVOT02000022">
    <property type="protein sequence ID" value="MBW0460496.1"/>
    <property type="molecule type" value="Genomic_DNA"/>
</dbReference>
<dbReference type="AlphaFoldDB" id="A0A9Q3GBE0"/>
<name>A0A9Q3GBE0_9BASI</name>
<evidence type="ECO:0000256" key="3">
    <source>
        <dbReference type="SAM" id="MobiDB-lite"/>
    </source>
</evidence>
<dbReference type="GO" id="GO:0003729">
    <property type="term" value="F:mRNA binding"/>
    <property type="evidence" value="ECO:0007669"/>
    <property type="project" value="TreeGrafter"/>
</dbReference>
<dbReference type="GO" id="GO:0005634">
    <property type="term" value="C:nucleus"/>
    <property type="evidence" value="ECO:0007669"/>
    <property type="project" value="TreeGrafter"/>
</dbReference>
<dbReference type="PROSITE" id="PS50102">
    <property type="entry name" value="RRM"/>
    <property type="match status" value="1"/>
</dbReference>
<dbReference type="InterPro" id="IPR035979">
    <property type="entry name" value="RBD_domain_sf"/>
</dbReference>
<keyword evidence="6" id="KW-1185">Reference proteome</keyword>
<dbReference type="SUPFAM" id="SSF54928">
    <property type="entry name" value="RNA-binding domain, RBD"/>
    <property type="match status" value="1"/>
</dbReference>
<evidence type="ECO:0000313" key="6">
    <source>
        <dbReference type="Proteomes" id="UP000765509"/>
    </source>
</evidence>
<feature type="region of interest" description="Disordered" evidence="3">
    <location>
        <begin position="1"/>
        <end position="66"/>
    </location>
</feature>
<organism evidence="5 6">
    <name type="scientific">Austropuccinia psidii MF-1</name>
    <dbReference type="NCBI Taxonomy" id="1389203"/>
    <lineage>
        <taxon>Eukaryota</taxon>
        <taxon>Fungi</taxon>
        <taxon>Dikarya</taxon>
        <taxon>Basidiomycota</taxon>
        <taxon>Pucciniomycotina</taxon>
        <taxon>Pucciniomycetes</taxon>
        <taxon>Pucciniales</taxon>
        <taxon>Sphaerophragmiaceae</taxon>
        <taxon>Austropuccinia</taxon>
    </lineage>
</organism>
<dbReference type="Gene3D" id="3.30.70.330">
    <property type="match status" value="1"/>
</dbReference>
<dbReference type="PANTHER" id="PTHR19965">
    <property type="entry name" value="RNA AND EXPORT FACTOR BINDING PROTEIN"/>
    <property type="match status" value="1"/>
</dbReference>
<sequence>MPAAMNLDRPLDDIISEKRKQQRRVNGVSRRGGRGGSHRTGPIRHARTRAQPSSAPLPAKTLQLPPQMGQGSKIIVSNLPADVTENQIRELFYTTVGPVTRVTLSYDNRGVSKGTAQVEFKRNDDATLAFQQYNKRLIDQRFRPRHCPLGLLPLRSKIFLSVEESTVKMPTAARNGGVTEDEAEQIIRAHRKPLPIWTLRWKIIKKRSSRSPNTLTKVFCRVKLRCRFMALL</sequence>
<reference evidence="5" key="1">
    <citation type="submission" date="2021-03" db="EMBL/GenBank/DDBJ databases">
        <title>Draft genome sequence of rust myrtle Austropuccinia psidii MF-1, a brazilian biotype.</title>
        <authorList>
            <person name="Quecine M.C."/>
            <person name="Pachon D.M.R."/>
            <person name="Bonatelli M.L."/>
            <person name="Correr F.H."/>
            <person name="Franceschini L.M."/>
            <person name="Leite T.F."/>
            <person name="Margarido G.R.A."/>
            <person name="Almeida C.A."/>
            <person name="Ferrarezi J.A."/>
            <person name="Labate C.A."/>
        </authorList>
    </citation>
    <scope>NUCLEOTIDE SEQUENCE</scope>
    <source>
        <strain evidence="5">MF-1</strain>
    </source>
</reference>
<dbReference type="Proteomes" id="UP000765509">
    <property type="component" value="Unassembled WGS sequence"/>
</dbReference>
<evidence type="ECO:0000259" key="4">
    <source>
        <dbReference type="PROSITE" id="PS50102"/>
    </source>
</evidence>
<dbReference type="OrthoDB" id="2505592at2759"/>
<dbReference type="InterPro" id="IPR000504">
    <property type="entry name" value="RRM_dom"/>
</dbReference>
<evidence type="ECO:0000256" key="1">
    <source>
        <dbReference type="ARBA" id="ARBA00022884"/>
    </source>
</evidence>
<dbReference type="SMART" id="SM00360">
    <property type="entry name" value="RRM"/>
    <property type="match status" value="1"/>
</dbReference>
<protein>
    <recommendedName>
        <fullName evidence="4">RRM domain-containing protein</fullName>
    </recommendedName>
</protein>
<feature type="compositionally biased region" description="Basic residues" evidence="3">
    <location>
        <begin position="31"/>
        <end position="48"/>
    </location>
</feature>
<feature type="compositionally biased region" description="Basic and acidic residues" evidence="3">
    <location>
        <begin position="9"/>
        <end position="19"/>
    </location>
</feature>
<feature type="domain" description="RRM" evidence="4">
    <location>
        <begin position="72"/>
        <end position="141"/>
    </location>
</feature>
<comment type="caution">
    <text evidence="5">The sequence shown here is derived from an EMBL/GenBank/DDBJ whole genome shotgun (WGS) entry which is preliminary data.</text>
</comment>
<dbReference type="InterPro" id="IPR012677">
    <property type="entry name" value="Nucleotide-bd_a/b_plait_sf"/>
</dbReference>